<comment type="caution">
    <text evidence="3">The sequence shown here is derived from an EMBL/GenBank/DDBJ whole genome shotgun (WGS) entry which is preliminary data.</text>
</comment>
<feature type="region of interest" description="Disordered" evidence="1">
    <location>
        <begin position="100"/>
        <end position="119"/>
    </location>
</feature>
<evidence type="ECO:0000256" key="1">
    <source>
        <dbReference type="SAM" id="MobiDB-lite"/>
    </source>
</evidence>
<keyword evidence="2" id="KW-0732">Signal</keyword>
<protein>
    <recommendedName>
        <fullName evidence="5">Copper chaperone PCu(A)C</fullName>
    </recommendedName>
</protein>
<reference evidence="3 4" key="1">
    <citation type="submission" date="2019-05" db="EMBL/GenBank/DDBJ databases">
        <title>Draft genome sequence of Nonomuraea turkmeniaca DSM 43926.</title>
        <authorList>
            <person name="Saricaoglu S."/>
            <person name="Isik K."/>
        </authorList>
    </citation>
    <scope>NUCLEOTIDE SEQUENCE [LARGE SCALE GENOMIC DNA]</scope>
    <source>
        <strain evidence="3 4">DSM 43926</strain>
    </source>
</reference>
<dbReference type="EMBL" id="VCKY01000098">
    <property type="protein sequence ID" value="TMR15662.1"/>
    <property type="molecule type" value="Genomic_DNA"/>
</dbReference>
<gene>
    <name evidence="3" type="ORF">ETD86_26700</name>
</gene>
<feature type="signal peptide" evidence="2">
    <location>
        <begin position="1"/>
        <end position="18"/>
    </location>
</feature>
<dbReference type="PROSITE" id="PS51257">
    <property type="entry name" value="PROKAR_LIPOPROTEIN"/>
    <property type="match status" value="1"/>
</dbReference>
<dbReference type="RefSeq" id="WP_138668916.1">
    <property type="nucleotide sequence ID" value="NZ_VCKY01000098.1"/>
</dbReference>
<evidence type="ECO:0000256" key="2">
    <source>
        <dbReference type="SAM" id="SignalP"/>
    </source>
</evidence>
<organism evidence="3 4">
    <name type="scientific">Nonomuraea turkmeniaca</name>
    <dbReference type="NCBI Taxonomy" id="103838"/>
    <lineage>
        <taxon>Bacteria</taxon>
        <taxon>Bacillati</taxon>
        <taxon>Actinomycetota</taxon>
        <taxon>Actinomycetes</taxon>
        <taxon>Streptosporangiales</taxon>
        <taxon>Streptosporangiaceae</taxon>
        <taxon>Nonomuraea</taxon>
    </lineage>
</organism>
<accession>A0A5S4FCA6</accession>
<dbReference type="OrthoDB" id="5188566at2"/>
<name>A0A5S4FCA6_9ACTN</name>
<evidence type="ECO:0000313" key="3">
    <source>
        <dbReference type="EMBL" id="TMR15662.1"/>
    </source>
</evidence>
<evidence type="ECO:0008006" key="5">
    <source>
        <dbReference type="Google" id="ProtNLM"/>
    </source>
</evidence>
<proteinExistence type="predicted"/>
<evidence type="ECO:0000313" key="4">
    <source>
        <dbReference type="Proteomes" id="UP000309128"/>
    </source>
</evidence>
<sequence length="119" mass="12176">MKLPTFVLALLLVLGACGSEDPGVSTEEFAPNVGANETFNNIMIRNAFVLGAPPAVPLAPGSKAPLYVTLISHRAQPDRLLSVQAPAWVSKATIPGGSLELPPGQLVGGGPNPQPLSTA</sequence>
<keyword evidence="4" id="KW-1185">Reference proteome</keyword>
<dbReference type="Proteomes" id="UP000309128">
    <property type="component" value="Unassembled WGS sequence"/>
</dbReference>
<dbReference type="AlphaFoldDB" id="A0A5S4FCA6"/>
<feature type="chain" id="PRO_5039473334" description="Copper chaperone PCu(A)C" evidence="2">
    <location>
        <begin position="19"/>
        <end position="119"/>
    </location>
</feature>